<dbReference type="InterPro" id="IPR029061">
    <property type="entry name" value="THDP-binding"/>
</dbReference>
<dbReference type="AlphaFoldDB" id="A0A6M5YJE6"/>
<dbReference type="Gene3D" id="3.40.50.970">
    <property type="match status" value="1"/>
</dbReference>
<feature type="region of interest" description="Disordered" evidence="1">
    <location>
        <begin position="1"/>
        <end position="49"/>
    </location>
</feature>
<dbReference type="Proteomes" id="UP000503447">
    <property type="component" value="Chromosome"/>
</dbReference>
<evidence type="ECO:0000256" key="1">
    <source>
        <dbReference type="SAM" id="MobiDB-lite"/>
    </source>
</evidence>
<dbReference type="KEGG" id="ftj:FTUN_1729"/>
<reference evidence="3" key="1">
    <citation type="submission" date="2020-05" db="EMBL/GenBank/DDBJ databases">
        <title>Frigoriglobus tundricola gen. nov., sp. nov., a psychrotolerant cellulolytic planctomycete of the family Gemmataceae with two divergent copies of 16S rRNA gene.</title>
        <authorList>
            <person name="Kulichevskaya I.S."/>
            <person name="Ivanova A.A."/>
            <person name="Naumoff D.G."/>
            <person name="Beletsky A.V."/>
            <person name="Rijpstra W.I.C."/>
            <person name="Sinninghe Damste J.S."/>
            <person name="Mardanov A.V."/>
            <person name="Ravin N.V."/>
            <person name="Dedysh S.N."/>
        </authorList>
    </citation>
    <scope>NUCLEOTIDE SEQUENCE [LARGE SCALE GENOMIC DNA]</scope>
    <source>
        <strain evidence="3">PL17</strain>
    </source>
</reference>
<sequence length="213" mass="22207">MLGPNEPRDPSSEPAQPGFTAAAGDPRDLSPAQPGFTAAAGDPRDLSPAQPGFTAAPINIVSALEAAGFTHLVWIPDSHLGTWEPALRSSRLALVRVCREGEAIGVAIGLILGGARPLVAVQCTGFFEAGDAVRNAVHDLKLPLKLIVGVRSERAARAGKSRDNCPWFAERVVAAWELHSTRFDPAEGGATELTGALSTLAEHPAAAAVLWAE</sequence>
<proteinExistence type="predicted"/>
<dbReference type="RefSeq" id="WP_171470253.1">
    <property type="nucleotide sequence ID" value="NZ_CP053452.2"/>
</dbReference>
<protein>
    <submittedName>
        <fullName evidence="2">Uncharacterized protein</fullName>
    </submittedName>
</protein>
<dbReference type="SUPFAM" id="SSF52518">
    <property type="entry name" value="Thiamin diphosphate-binding fold (THDP-binding)"/>
    <property type="match status" value="1"/>
</dbReference>
<organism evidence="2 3">
    <name type="scientific">Frigoriglobus tundricola</name>
    <dbReference type="NCBI Taxonomy" id="2774151"/>
    <lineage>
        <taxon>Bacteria</taxon>
        <taxon>Pseudomonadati</taxon>
        <taxon>Planctomycetota</taxon>
        <taxon>Planctomycetia</taxon>
        <taxon>Gemmatales</taxon>
        <taxon>Gemmataceae</taxon>
        <taxon>Frigoriglobus</taxon>
    </lineage>
</organism>
<evidence type="ECO:0000313" key="2">
    <source>
        <dbReference type="EMBL" id="QJW94209.1"/>
    </source>
</evidence>
<accession>A0A6M5YJE6</accession>
<dbReference type="EMBL" id="CP053452">
    <property type="protein sequence ID" value="QJW94209.1"/>
    <property type="molecule type" value="Genomic_DNA"/>
</dbReference>
<gene>
    <name evidence="2" type="ORF">FTUN_1729</name>
</gene>
<evidence type="ECO:0000313" key="3">
    <source>
        <dbReference type="Proteomes" id="UP000503447"/>
    </source>
</evidence>
<feature type="compositionally biased region" description="Basic and acidic residues" evidence="1">
    <location>
        <begin position="1"/>
        <end position="11"/>
    </location>
</feature>
<name>A0A6M5YJE6_9BACT</name>
<keyword evidence="3" id="KW-1185">Reference proteome</keyword>